<keyword evidence="2 3" id="KW-0802">TPR repeat</keyword>
<evidence type="ECO:0000256" key="3">
    <source>
        <dbReference type="PROSITE-ProRule" id="PRU00339"/>
    </source>
</evidence>
<name>A0A7W6NP65_9CAUL</name>
<dbReference type="SMART" id="SM00028">
    <property type="entry name" value="TPR"/>
    <property type="match status" value="4"/>
</dbReference>
<dbReference type="Pfam" id="PF07719">
    <property type="entry name" value="TPR_2"/>
    <property type="match status" value="1"/>
</dbReference>
<sequence>MSRTTAVIATVALIAALAGPAAAQQRQTQQQQRQQAPAPAAAAPAAPAPRVPATAEVRAAYDRADPLSRSMFWAEQAEINPADPVAGVKAAEALRQMGRYDQSVDIAQRVLMVQPANVEAMLEVGRGHIMRGQAFYGIHALEYARNLQPNDWRAWSLLGAAYEQVRRADDARAAWAQALALSPENPDVLTNMAISSMARGDNASAEPLLRRAAAQPGASLKVRLNLAMALGLNGKLGEAEQILRRDLPPELADQNLEWLRVRMAGGTVEQQASTRTWTSLQGS</sequence>
<feature type="chain" id="PRO_5031356644" evidence="5">
    <location>
        <begin position="24"/>
        <end position="283"/>
    </location>
</feature>
<dbReference type="PROSITE" id="PS50005">
    <property type="entry name" value="TPR"/>
    <property type="match status" value="1"/>
</dbReference>
<evidence type="ECO:0000313" key="7">
    <source>
        <dbReference type="Proteomes" id="UP000529946"/>
    </source>
</evidence>
<comment type="caution">
    <text evidence="6">The sequence shown here is derived from an EMBL/GenBank/DDBJ whole genome shotgun (WGS) entry which is preliminary data.</text>
</comment>
<feature type="region of interest" description="Disordered" evidence="4">
    <location>
        <begin position="24"/>
        <end position="50"/>
    </location>
</feature>
<dbReference type="Proteomes" id="UP000529946">
    <property type="component" value="Unassembled WGS sequence"/>
</dbReference>
<feature type="repeat" description="TPR" evidence="3">
    <location>
        <begin position="152"/>
        <end position="185"/>
    </location>
</feature>
<dbReference type="Gene3D" id="1.25.40.10">
    <property type="entry name" value="Tetratricopeptide repeat domain"/>
    <property type="match status" value="1"/>
</dbReference>
<reference evidence="6 7" key="1">
    <citation type="submission" date="2020-08" db="EMBL/GenBank/DDBJ databases">
        <title>Genomic Encyclopedia of Type Strains, Phase IV (KMG-IV): sequencing the most valuable type-strain genomes for metagenomic binning, comparative biology and taxonomic classification.</title>
        <authorList>
            <person name="Goeker M."/>
        </authorList>
    </citation>
    <scope>NUCLEOTIDE SEQUENCE [LARGE SCALE GENOMIC DNA]</scope>
    <source>
        <strain evidence="6 7">DSM 23960</strain>
    </source>
</reference>
<evidence type="ECO:0000256" key="2">
    <source>
        <dbReference type="ARBA" id="ARBA00022803"/>
    </source>
</evidence>
<dbReference type="AlphaFoldDB" id="A0A7W6NP65"/>
<dbReference type="InterPro" id="IPR014596">
    <property type="entry name" value="UCP035836"/>
</dbReference>
<accession>A0A7W6NP65</accession>
<evidence type="ECO:0000256" key="5">
    <source>
        <dbReference type="SAM" id="SignalP"/>
    </source>
</evidence>
<gene>
    <name evidence="6" type="ORF">GGR12_000684</name>
</gene>
<keyword evidence="5" id="KW-0732">Signal</keyword>
<dbReference type="InterPro" id="IPR011990">
    <property type="entry name" value="TPR-like_helical_dom_sf"/>
</dbReference>
<dbReference type="EMBL" id="JACIDM010000001">
    <property type="protein sequence ID" value="MBB4081845.1"/>
    <property type="molecule type" value="Genomic_DNA"/>
</dbReference>
<dbReference type="PIRSF" id="PIRSF035836">
    <property type="entry name" value="UCP035836"/>
    <property type="match status" value="1"/>
</dbReference>
<dbReference type="InterPro" id="IPR013105">
    <property type="entry name" value="TPR_2"/>
</dbReference>
<evidence type="ECO:0000256" key="1">
    <source>
        <dbReference type="ARBA" id="ARBA00022737"/>
    </source>
</evidence>
<keyword evidence="1" id="KW-0677">Repeat</keyword>
<feature type="signal peptide" evidence="5">
    <location>
        <begin position="1"/>
        <end position="23"/>
    </location>
</feature>
<dbReference type="Pfam" id="PF13432">
    <property type="entry name" value="TPR_16"/>
    <property type="match status" value="1"/>
</dbReference>
<dbReference type="RefSeq" id="WP_183202924.1">
    <property type="nucleotide sequence ID" value="NZ_BAAAER010000004.1"/>
</dbReference>
<proteinExistence type="predicted"/>
<evidence type="ECO:0000256" key="4">
    <source>
        <dbReference type="SAM" id="MobiDB-lite"/>
    </source>
</evidence>
<dbReference type="PANTHER" id="PTHR44186:SF1">
    <property type="entry name" value="BARDET-BIEDL SYNDROME 4 PROTEIN"/>
    <property type="match status" value="1"/>
</dbReference>
<dbReference type="InterPro" id="IPR019734">
    <property type="entry name" value="TPR_rpt"/>
</dbReference>
<feature type="compositionally biased region" description="Low complexity" evidence="4">
    <location>
        <begin position="24"/>
        <end position="45"/>
    </location>
</feature>
<evidence type="ECO:0000313" key="6">
    <source>
        <dbReference type="EMBL" id="MBB4081845.1"/>
    </source>
</evidence>
<protein>
    <submittedName>
        <fullName evidence="6">Flp pilus assembly protein TadD</fullName>
    </submittedName>
</protein>
<dbReference type="PANTHER" id="PTHR44186">
    <property type="match status" value="1"/>
</dbReference>
<keyword evidence="7" id="KW-1185">Reference proteome</keyword>
<organism evidence="6 7">
    <name type="scientific">Brevundimonas lenta</name>
    <dbReference type="NCBI Taxonomy" id="424796"/>
    <lineage>
        <taxon>Bacteria</taxon>
        <taxon>Pseudomonadati</taxon>
        <taxon>Pseudomonadota</taxon>
        <taxon>Alphaproteobacteria</taxon>
        <taxon>Caulobacterales</taxon>
        <taxon>Caulobacteraceae</taxon>
        <taxon>Brevundimonas</taxon>
    </lineage>
</organism>
<dbReference type="SUPFAM" id="SSF48452">
    <property type="entry name" value="TPR-like"/>
    <property type="match status" value="1"/>
</dbReference>